<keyword evidence="4" id="KW-0677">Repeat</keyword>
<comment type="subcellular location">
    <subcellularLocation>
        <location evidence="1">Membrane</location>
    </subcellularLocation>
</comment>
<gene>
    <name evidence="8" type="ORF">KP509_19G043000</name>
</gene>
<keyword evidence="3 6" id="KW-0732">Signal</keyword>
<comment type="caution">
    <text evidence="8">The sequence shown here is derived from an EMBL/GenBank/DDBJ whole genome shotgun (WGS) entry which is preliminary data.</text>
</comment>
<dbReference type="Gene3D" id="3.80.10.10">
    <property type="entry name" value="Ribonuclease Inhibitor"/>
    <property type="match status" value="3"/>
</dbReference>
<evidence type="ECO:0000256" key="1">
    <source>
        <dbReference type="ARBA" id="ARBA00004370"/>
    </source>
</evidence>
<dbReference type="EMBL" id="CM035424">
    <property type="protein sequence ID" value="KAH7352403.1"/>
    <property type="molecule type" value="Genomic_DNA"/>
</dbReference>
<evidence type="ECO:0000256" key="6">
    <source>
        <dbReference type="SAM" id="SignalP"/>
    </source>
</evidence>
<feature type="domain" description="Leucine-rich repeat-containing N-terminal plant-type" evidence="7">
    <location>
        <begin position="47"/>
        <end position="92"/>
    </location>
</feature>
<dbReference type="Pfam" id="PF00560">
    <property type="entry name" value="LRR_1"/>
    <property type="match status" value="3"/>
</dbReference>
<evidence type="ECO:0000256" key="3">
    <source>
        <dbReference type="ARBA" id="ARBA00022729"/>
    </source>
</evidence>
<dbReference type="PRINTS" id="PR00019">
    <property type="entry name" value="LEURICHRPT"/>
</dbReference>
<dbReference type="Pfam" id="PF13516">
    <property type="entry name" value="LRR_6"/>
    <property type="match status" value="1"/>
</dbReference>
<sequence>MSVKEVILFSVALVLSIELGLFDMSSRSSGMVIGAEGSSVPMNSLAANDVAALKAVRSWLHDVDFNPVPATSFLSSWNFNADPCSFDGVLCDVVLGETRVASLTLGYASGSSAGLQGRLHPSLGSLSALLQLTLAPGKISGPIPSTLANLTRLQNLGLSHNLLTGTIPAEVAAIPNLVTLDLSFNRLSGPIPFRLAALPSLTTLRLAHNRLYGALPASFLGCPVLDHIDLSRNFFTGPLPILPPSLTHLDMSRNQLNGDLLSLLDLRDLSFLDLSRNRISGFLPAELLALPLMLLSLHHNTLSGIVSPDQLVTIPTVDLSFNQLSGPLSPLFAFTRNLYLSHNQFVGPVPQEYIDQLLSSSMHTLFLQHNFLTDFPNLPDGFSMPVSASVCVQYNCMHIPPLDSPCPPMRASRPFTQCKST</sequence>
<keyword evidence="5" id="KW-0472">Membrane</keyword>
<proteinExistence type="predicted"/>
<dbReference type="InterPro" id="IPR001611">
    <property type="entry name" value="Leu-rich_rpt"/>
</dbReference>
<name>A0A8T2SNK4_CERRI</name>
<keyword evidence="2" id="KW-0433">Leucine-rich repeat</keyword>
<reference evidence="8" key="1">
    <citation type="submission" date="2021-08" db="EMBL/GenBank/DDBJ databases">
        <title>WGS assembly of Ceratopteris richardii.</title>
        <authorList>
            <person name="Marchant D.B."/>
            <person name="Chen G."/>
            <person name="Jenkins J."/>
            <person name="Shu S."/>
            <person name="Leebens-Mack J."/>
            <person name="Grimwood J."/>
            <person name="Schmutz J."/>
            <person name="Soltis P."/>
            <person name="Soltis D."/>
            <person name="Chen Z.-H."/>
        </authorList>
    </citation>
    <scope>NUCLEOTIDE SEQUENCE</scope>
    <source>
        <strain evidence="8">Whitten #5841</strain>
        <tissue evidence="8">Leaf</tissue>
    </source>
</reference>
<dbReference type="OrthoDB" id="676979at2759"/>
<dbReference type="PANTHER" id="PTHR48009:SF4">
    <property type="entry name" value="LEUCINE-RICH REPEAT (LRR) FAMILY PROTEIN"/>
    <property type="match status" value="1"/>
</dbReference>
<feature type="signal peptide" evidence="6">
    <location>
        <begin position="1"/>
        <end position="16"/>
    </location>
</feature>
<dbReference type="InterPro" id="IPR003591">
    <property type="entry name" value="Leu-rich_rpt_typical-subtyp"/>
</dbReference>
<accession>A0A8T2SNK4</accession>
<evidence type="ECO:0000256" key="2">
    <source>
        <dbReference type="ARBA" id="ARBA00022614"/>
    </source>
</evidence>
<feature type="chain" id="PRO_5035883715" description="Leucine-rich repeat-containing N-terminal plant-type domain-containing protein" evidence="6">
    <location>
        <begin position="17"/>
        <end position="421"/>
    </location>
</feature>
<keyword evidence="9" id="KW-1185">Reference proteome</keyword>
<dbReference type="SMART" id="SM00369">
    <property type="entry name" value="LRR_TYP"/>
    <property type="match status" value="4"/>
</dbReference>
<organism evidence="8 9">
    <name type="scientific">Ceratopteris richardii</name>
    <name type="common">Triangle waterfern</name>
    <dbReference type="NCBI Taxonomy" id="49495"/>
    <lineage>
        <taxon>Eukaryota</taxon>
        <taxon>Viridiplantae</taxon>
        <taxon>Streptophyta</taxon>
        <taxon>Embryophyta</taxon>
        <taxon>Tracheophyta</taxon>
        <taxon>Polypodiopsida</taxon>
        <taxon>Polypodiidae</taxon>
        <taxon>Polypodiales</taxon>
        <taxon>Pteridineae</taxon>
        <taxon>Pteridaceae</taxon>
        <taxon>Parkerioideae</taxon>
        <taxon>Ceratopteris</taxon>
    </lineage>
</organism>
<evidence type="ECO:0000313" key="8">
    <source>
        <dbReference type="EMBL" id="KAH7352403.1"/>
    </source>
</evidence>
<dbReference type="InterPro" id="IPR053213">
    <property type="entry name" value="RLP29"/>
</dbReference>
<dbReference type="FunFam" id="3.80.10.10:FF:000400">
    <property type="entry name" value="Nuclear pore complex protein NUP107"/>
    <property type="match status" value="1"/>
</dbReference>
<dbReference type="GO" id="GO:0016020">
    <property type="term" value="C:membrane"/>
    <property type="evidence" value="ECO:0007669"/>
    <property type="project" value="UniProtKB-SubCell"/>
</dbReference>
<evidence type="ECO:0000313" key="9">
    <source>
        <dbReference type="Proteomes" id="UP000825935"/>
    </source>
</evidence>
<dbReference type="InterPro" id="IPR013210">
    <property type="entry name" value="LRR_N_plant-typ"/>
</dbReference>
<protein>
    <recommendedName>
        <fullName evidence="7">Leucine-rich repeat-containing N-terminal plant-type domain-containing protein</fullName>
    </recommendedName>
</protein>
<dbReference type="SUPFAM" id="SSF52058">
    <property type="entry name" value="L domain-like"/>
    <property type="match status" value="2"/>
</dbReference>
<evidence type="ECO:0000259" key="7">
    <source>
        <dbReference type="Pfam" id="PF08263"/>
    </source>
</evidence>
<dbReference type="OMA" id="IRPAQQC"/>
<evidence type="ECO:0000256" key="4">
    <source>
        <dbReference type="ARBA" id="ARBA00022737"/>
    </source>
</evidence>
<dbReference type="PANTHER" id="PTHR48009">
    <property type="entry name" value="LEUCINE-RICH REPEAT (LRR) FAMILY PROTEIN"/>
    <property type="match status" value="1"/>
</dbReference>
<dbReference type="Proteomes" id="UP000825935">
    <property type="component" value="Chromosome 19"/>
</dbReference>
<dbReference type="AlphaFoldDB" id="A0A8T2SNK4"/>
<dbReference type="InterPro" id="IPR032675">
    <property type="entry name" value="LRR_dom_sf"/>
</dbReference>
<evidence type="ECO:0000256" key="5">
    <source>
        <dbReference type="ARBA" id="ARBA00023136"/>
    </source>
</evidence>
<dbReference type="Pfam" id="PF08263">
    <property type="entry name" value="LRRNT_2"/>
    <property type="match status" value="1"/>
</dbReference>